<dbReference type="EMBL" id="JASZZN010000022">
    <property type="protein sequence ID" value="MDM4018462.1"/>
    <property type="molecule type" value="Genomic_DNA"/>
</dbReference>
<keyword evidence="4" id="KW-0328">Glycosyltransferase</keyword>
<evidence type="ECO:0000313" key="4">
    <source>
        <dbReference type="EMBL" id="MDM4018462.1"/>
    </source>
</evidence>
<organism evidence="4 5">
    <name type="scientific">Roseiconus lacunae</name>
    <dbReference type="NCBI Taxonomy" id="2605694"/>
    <lineage>
        <taxon>Bacteria</taxon>
        <taxon>Pseudomonadati</taxon>
        <taxon>Planctomycetota</taxon>
        <taxon>Planctomycetia</taxon>
        <taxon>Pirellulales</taxon>
        <taxon>Pirellulaceae</taxon>
        <taxon>Roseiconus</taxon>
    </lineage>
</organism>
<evidence type="ECO:0000256" key="1">
    <source>
        <dbReference type="ARBA" id="ARBA00022679"/>
    </source>
</evidence>
<proteinExistence type="predicted"/>
<dbReference type="RefSeq" id="WP_289166314.1">
    <property type="nucleotide sequence ID" value="NZ_JASZZN010000022.1"/>
</dbReference>
<keyword evidence="5" id="KW-1185">Reference proteome</keyword>
<dbReference type="InterPro" id="IPR001173">
    <property type="entry name" value="Glyco_trans_2-like"/>
</dbReference>
<accession>A0ABT7PPM7</accession>
<dbReference type="InterPro" id="IPR029044">
    <property type="entry name" value="Nucleotide-diphossugar_trans"/>
</dbReference>
<dbReference type="Pfam" id="PF02709">
    <property type="entry name" value="Glyco_transf_7C"/>
    <property type="match status" value="1"/>
</dbReference>
<feature type="domain" description="Glycosyltransferase 2-like" evidence="2">
    <location>
        <begin position="140"/>
        <end position="230"/>
    </location>
</feature>
<reference evidence="4 5" key="1">
    <citation type="submission" date="2023-06" db="EMBL/GenBank/DDBJ databases">
        <title>Roseiconus lacunae JC819 isolated from Gulf of Mannar region, Tamil Nadu.</title>
        <authorList>
            <person name="Pk S."/>
            <person name="Ch S."/>
            <person name="Ch V.R."/>
        </authorList>
    </citation>
    <scope>NUCLEOTIDE SEQUENCE [LARGE SCALE GENOMIC DNA]</scope>
    <source>
        <strain evidence="4 5">JC819</strain>
    </source>
</reference>
<dbReference type="Gene3D" id="3.90.550.10">
    <property type="entry name" value="Spore Coat Polysaccharide Biosynthesis Protein SpsA, Chain A"/>
    <property type="match status" value="1"/>
</dbReference>
<gene>
    <name evidence="4" type="ORF">QTN89_23630</name>
</gene>
<keyword evidence="1" id="KW-0808">Transferase</keyword>
<comment type="caution">
    <text evidence="4">The sequence shown here is derived from an EMBL/GenBank/DDBJ whole genome shotgun (WGS) entry which is preliminary data.</text>
</comment>
<sequence>MTSTDSDIAVTAQHHEQLMTSTPPNGLRQRLGCWLHERWRAEVILRAPHLAARLGWTWMDLHNRREHLTRLPDSEIRICQWQDSSKLTIPRVFPRVASRLLEHCLKLNPISLQTSARKPGSNLEASVLIAIGGDDRLPLLSMVLRSLLSQVRAGIEIVVCESGPTASLRNSLPECIRYCHLPRDATDGFNKSRALNRAAELARGRVLFIHDADYLVPQNYLAETLGLLGDADGIRPCRLLFHASRSMTDQIIQRQSLSTCLELEAIVENNPTPIAVTANAYQRIGGHDEDYSGWGGEDTEFLSRLRTGHVIEGGTSFGIHLWHPPAQKKVSGHRNRSLHERKMRRSAETRIHELRTTGQFAAKESQKITRLERYESSNEVVVSGL</sequence>
<dbReference type="Proteomes" id="UP001239462">
    <property type="component" value="Unassembled WGS sequence"/>
</dbReference>
<feature type="domain" description="Galactosyltransferase C-terminal" evidence="3">
    <location>
        <begin position="275"/>
        <end position="306"/>
    </location>
</feature>
<evidence type="ECO:0000259" key="2">
    <source>
        <dbReference type="Pfam" id="PF00535"/>
    </source>
</evidence>
<dbReference type="SUPFAM" id="SSF53448">
    <property type="entry name" value="Nucleotide-diphospho-sugar transferases"/>
    <property type="match status" value="1"/>
</dbReference>
<dbReference type="GO" id="GO:0016757">
    <property type="term" value="F:glycosyltransferase activity"/>
    <property type="evidence" value="ECO:0007669"/>
    <property type="project" value="UniProtKB-KW"/>
</dbReference>
<name>A0ABT7PPM7_9BACT</name>
<protein>
    <submittedName>
        <fullName evidence="4">Galactosyltransferase-related protein</fullName>
    </submittedName>
</protein>
<dbReference type="Pfam" id="PF00535">
    <property type="entry name" value="Glycos_transf_2"/>
    <property type="match status" value="1"/>
</dbReference>
<evidence type="ECO:0000259" key="3">
    <source>
        <dbReference type="Pfam" id="PF02709"/>
    </source>
</evidence>
<dbReference type="InterPro" id="IPR027791">
    <property type="entry name" value="Galactosyl_T_C"/>
</dbReference>
<evidence type="ECO:0000313" key="5">
    <source>
        <dbReference type="Proteomes" id="UP001239462"/>
    </source>
</evidence>